<gene>
    <name evidence="1" type="ORF">DYU11_22590</name>
</gene>
<dbReference type="Proteomes" id="UP000283523">
    <property type="component" value="Unassembled WGS sequence"/>
</dbReference>
<evidence type="ECO:0000313" key="1">
    <source>
        <dbReference type="EMBL" id="RIV19720.1"/>
    </source>
</evidence>
<dbReference type="RefSeq" id="WP_119670006.1">
    <property type="nucleotide sequence ID" value="NZ_QXED01000007.1"/>
</dbReference>
<protein>
    <submittedName>
        <fullName evidence="1">Uncharacterized protein</fullName>
    </submittedName>
</protein>
<dbReference type="EMBL" id="QXED01000007">
    <property type="protein sequence ID" value="RIV19720.1"/>
    <property type="molecule type" value="Genomic_DNA"/>
</dbReference>
<comment type="caution">
    <text evidence="1">The sequence shown here is derived from an EMBL/GenBank/DDBJ whole genome shotgun (WGS) entry which is preliminary data.</text>
</comment>
<sequence>MDTQGKFNELVEQVEAGQPIRKAMKMVGMTWRMYYNALSVEQRAQVGEIRSRQCKSCQSDTQVIQVKVSDRRKRQVQAMCRERGITISRLMNSLLTKELLAFAARPHSSN</sequence>
<accession>A0A418M2A9</accession>
<evidence type="ECO:0000313" key="2">
    <source>
        <dbReference type="Proteomes" id="UP000283523"/>
    </source>
</evidence>
<proteinExistence type="predicted"/>
<dbReference type="OrthoDB" id="9848711at2"/>
<name>A0A418M2A9_9BACT</name>
<reference evidence="1 2" key="1">
    <citation type="submission" date="2018-08" db="EMBL/GenBank/DDBJ databases">
        <title>Fibrisoma montanum sp. nov., isolated from Danxia mountain soil.</title>
        <authorList>
            <person name="Huang Y."/>
        </authorList>
    </citation>
    <scope>NUCLEOTIDE SEQUENCE [LARGE SCALE GENOMIC DNA]</scope>
    <source>
        <strain evidence="1 2">HYT19</strain>
    </source>
</reference>
<organism evidence="1 2">
    <name type="scientific">Fibrisoma montanum</name>
    <dbReference type="NCBI Taxonomy" id="2305895"/>
    <lineage>
        <taxon>Bacteria</taxon>
        <taxon>Pseudomonadati</taxon>
        <taxon>Bacteroidota</taxon>
        <taxon>Cytophagia</taxon>
        <taxon>Cytophagales</taxon>
        <taxon>Spirosomataceae</taxon>
        <taxon>Fibrisoma</taxon>
    </lineage>
</organism>
<keyword evidence="2" id="KW-1185">Reference proteome</keyword>
<dbReference type="AlphaFoldDB" id="A0A418M2A9"/>